<proteinExistence type="inferred from homology"/>
<dbReference type="NCBIfam" id="NF006109">
    <property type="entry name" value="PRK08260.1"/>
    <property type="match status" value="1"/>
</dbReference>
<comment type="similarity">
    <text evidence="1">Belongs to the enoyl-CoA hydratase/isomerase family.</text>
</comment>
<dbReference type="AlphaFoldDB" id="A0A6J7DEZ3"/>
<dbReference type="Pfam" id="PF00378">
    <property type="entry name" value="ECH_1"/>
    <property type="match status" value="1"/>
</dbReference>
<evidence type="ECO:0000313" key="2">
    <source>
        <dbReference type="EMBL" id="CAB4867828.1"/>
    </source>
</evidence>
<dbReference type="InterPro" id="IPR014748">
    <property type="entry name" value="Enoyl-CoA_hydra_C"/>
</dbReference>
<dbReference type="InterPro" id="IPR051053">
    <property type="entry name" value="ECH/Chromodomain_protein"/>
</dbReference>
<dbReference type="InterPro" id="IPR029045">
    <property type="entry name" value="ClpP/crotonase-like_dom_sf"/>
</dbReference>
<dbReference type="SUPFAM" id="SSF52096">
    <property type="entry name" value="ClpP/crotonase"/>
    <property type="match status" value="1"/>
</dbReference>
<dbReference type="CDD" id="cd06558">
    <property type="entry name" value="crotonase-like"/>
    <property type="match status" value="1"/>
</dbReference>
<organism evidence="2">
    <name type="scientific">freshwater metagenome</name>
    <dbReference type="NCBI Taxonomy" id="449393"/>
    <lineage>
        <taxon>unclassified sequences</taxon>
        <taxon>metagenomes</taxon>
        <taxon>ecological metagenomes</taxon>
    </lineage>
</organism>
<accession>A0A6J7DEZ3</accession>
<dbReference type="Gene3D" id="3.90.226.10">
    <property type="entry name" value="2-enoyl-CoA Hydratase, Chain A, domain 1"/>
    <property type="match status" value="1"/>
</dbReference>
<name>A0A6J7DEZ3_9ZZZZ</name>
<dbReference type="EMBL" id="CAFBLQ010000046">
    <property type="protein sequence ID" value="CAB4867828.1"/>
    <property type="molecule type" value="Genomic_DNA"/>
</dbReference>
<reference evidence="2" key="1">
    <citation type="submission" date="2020-05" db="EMBL/GenBank/DDBJ databases">
        <authorList>
            <person name="Chiriac C."/>
            <person name="Salcher M."/>
            <person name="Ghai R."/>
            <person name="Kavagutti S V."/>
        </authorList>
    </citation>
    <scope>NUCLEOTIDE SEQUENCE</scope>
</reference>
<dbReference type="Gene3D" id="1.10.12.10">
    <property type="entry name" value="Lyase 2-enoyl-coa Hydratase, Chain A, domain 2"/>
    <property type="match status" value="1"/>
</dbReference>
<dbReference type="InterPro" id="IPR001753">
    <property type="entry name" value="Enoyl-CoA_hydra/iso"/>
</dbReference>
<evidence type="ECO:0000256" key="1">
    <source>
        <dbReference type="ARBA" id="ARBA00005254"/>
    </source>
</evidence>
<gene>
    <name evidence="2" type="ORF">UFOPK3423_00577</name>
</gene>
<sequence length="294" mass="31746">MTFAQITYEVSDGVATVTLDREEQLNAFTLQMGGEILAAIDRADADDGVRVLVFTGRGRAFCAGADLSGGTEIFAREDPGEFRMERDADLGGVIARRLYDSLKPSIAAINGPAVGIGITMTLAMDVRLAATTARIGFPFTRIGLVPEACSAWFLPRIVGISQAAEWIYSARVFPAQEALAGGLLRSLHEPDELLRAAQELARSFAQTSSPVAVATARRMLWGMLSEPGPRAAHEIDSRGLHALGRSPDAQEGVQAFLDKRDPQFPMRVSADLPQFLQQWWDAGSVQGMADEHSD</sequence>
<dbReference type="PANTHER" id="PTHR43684:SF4">
    <property type="entry name" value="ENOYL-COA HYDRATASE_ISOMERASE FAMILY PROTEIN (AFU_ORTHOLOGUE AFUA_1G01890)"/>
    <property type="match status" value="1"/>
</dbReference>
<dbReference type="PANTHER" id="PTHR43684">
    <property type="match status" value="1"/>
</dbReference>
<protein>
    <submittedName>
        <fullName evidence="2">Unannotated protein</fullName>
    </submittedName>
</protein>